<dbReference type="PANTHER" id="PTHR46018:SF2">
    <property type="entry name" value="ZINC PHOSPHODIESTERASE ELAC PROTEIN 1"/>
    <property type="match status" value="1"/>
</dbReference>
<dbReference type="EMBL" id="JBHUMR010000018">
    <property type="protein sequence ID" value="MFD2618526.1"/>
    <property type="molecule type" value="Genomic_DNA"/>
</dbReference>
<dbReference type="Proteomes" id="UP001597458">
    <property type="component" value="Unassembled WGS sequence"/>
</dbReference>
<keyword evidence="3 8" id="KW-0540">Nuclease</keyword>
<evidence type="ECO:0000256" key="5">
    <source>
        <dbReference type="ARBA" id="ARBA00022759"/>
    </source>
</evidence>
<comment type="cofactor">
    <cofactor evidence="8">
        <name>Zn(2+)</name>
        <dbReference type="ChEBI" id="CHEBI:29105"/>
    </cofactor>
    <text evidence="8">Binds 2 Zn(2+) ions.</text>
</comment>
<keyword evidence="4 8" id="KW-0479">Metal-binding</keyword>
<name>A0ABW5PUF1_9BACI</name>
<keyword evidence="5 8" id="KW-0255">Endonuclease</keyword>
<keyword evidence="11" id="KW-1185">Reference proteome</keyword>
<protein>
    <recommendedName>
        <fullName evidence="8">Ribonuclease Z</fullName>
        <shortName evidence="8">RNase Z</shortName>
        <ecNumber evidence="8">3.1.26.11</ecNumber>
    </recommendedName>
    <alternativeName>
        <fullName evidence="8">tRNA 3 endonuclease</fullName>
    </alternativeName>
    <alternativeName>
        <fullName evidence="8">tRNase Z</fullName>
    </alternativeName>
</protein>
<feature type="binding site" evidence="8">
    <location>
        <position position="65"/>
    </location>
    <ligand>
        <name>Zn(2+)</name>
        <dbReference type="ChEBI" id="CHEBI:29105"/>
        <label>1</label>
        <note>catalytic</note>
    </ligand>
</feature>
<dbReference type="InterPro" id="IPR013471">
    <property type="entry name" value="RNase_Z/BN"/>
</dbReference>
<sequence>MNFTFLGTGAGIPAKDRNVSAIAVSFPEYKGHIWLFDCGEATQHQILSSPIKLSKINRIFISHLHGDHIYGLPGLLGSRSFQGGSETLNIIGPKGLKDFIDVSLKVSSTHIKYPLHITEIEESSYIFDTEHFSIQIEPLEHGITSFGFRVVEKDQPGELLVDKLTEKGIMPGPIYKAIKTEKEVVLPNGEILKISNFIGPNKKGRSFALISDTRYCSSAKKLSEDVDLLIHEATFEEKLSNLAHDYYHSTTSQAAQIAKAANAAALILTHISSRYLKSDNERLLGEAKKLFLNTYLATDGWTYHLNRQPRSY</sequence>
<evidence type="ECO:0000256" key="6">
    <source>
        <dbReference type="ARBA" id="ARBA00022801"/>
    </source>
</evidence>
<evidence type="ECO:0000256" key="8">
    <source>
        <dbReference type="HAMAP-Rule" id="MF_01818"/>
    </source>
</evidence>
<dbReference type="NCBIfam" id="NF000801">
    <property type="entry name" value="PRK00055.1-3"/>
    <property type="match status" value="1"/>
</dbReference>
<dbReference type="Gene3D" id="3.60.15.10">
    <property type="entry name" value="Ribonuclease Z/Hydroxyacylglutathione hydrolase-like"/>
    <property type="match status" value="1"/>
</dbReference>
<dbReference type="InterPro" id="IPR001279">
    <property type="entry name" value="Metallo-B-lactamas"/>
</dbReference>
<feature type="binding site" evidence="8">
    <location>
        <position position="63"/>
    </location>
    <ligand>
        <name>Zn(2+)</name>
        <dbReference type="ChEBI" id="CHEBI:29105"/>
        <label>1</label>
        <note>catalytic</note>
    </ligand>
</feature>
<evidence type="ECO:0000313" key="10">
    <source>
        <dbReference type="EMBL" id="MFD2618526.1"/>
    </source>
</evidence>
<comment type="similarity">
    <text evidence="8">Belongs to the RNase Z family.</text>
</comment>
<evidence type="ECO:0000256" key="3">
    <source>
        <dbReference type="ARBA" id="ARBA00022722"/>
    </source>
</evidence>
<dbReference type="EC" id="3.1.26.11" evidence="8"/>
<dbReference type="RefSeq" id="WP_141191907.1">
    <property type="nucleotide sequence ID" value="NZ_JBHUMR010000018.1"/>
</dbReference>
<comment type="subunit">
    <text evidence="1 8">Homodimer.</text>
</comment>
<feature type="active site" description="Proton acceptor" evidence="8">
    <location>
        <position position="67"/>
    </location>
</feature>
<dbReference type="GO" id="GO:0042781">
    <property type="term" value="F:3'-tRNA processing endoribonuclease activity"/>
    <property type="evidence" value="ECO:0007669"/>
    <property type="project" value="UniProtKB-EC"/>
</dbReference>
<feature type="binding site" evidence="8">
    <location>
        <position position="212"/>
    </location>
    <ligand>
        <name>Zn(2+)</name>
        <dbReference type="ChEBI" id="CHEBI:29105"/>
        <label>2</label>
        <note>catalytic</note>
    </ligand>
</feature>
<dbReference type="CDD" id="cd07717">
    <property type="entry name" value="RNaseZ_ZiPD-like_MBL-fold"/>
    <property type="match status" value="1"/>
</dbReference>
<gene>
    <name evidence="8 10" type="primary">rnz</name>
    <name evidence="10" type="ORF">ACFSTF_14580</name>
</gene>
<feature type="domain" description="Metallo-beta-lactamase" evidence="9">
    <location>
        <begin position="202"/>
        <end position="271"/>
    </location>
</feature>
<evidence type="ECO:0000313" key="11">
    <source>
        <dbReference type="Proteomes" id="UP001597458"/>
    </source>
</evidence>
<evidence type="ECO:0000259" key="9">
    <source>
        <dbReference type="Pfam" id="PF12706"/>
    </source>
</evidence>
<feature type="binding site" evidence="8">
    <location>
        <position position="270"/>
    </location>
    <ligand>
        <name>Zn(2+)</name>
        <dbReference type="ChEBI" id="CHEBI:29105"/>
        <label>2</label>
        <note>catalytic</note>
    </ligand>
</feature>
<evidence type="ECO:0000256" key="1">
    <source>
        <dbReference type="ARBA" id="ARBA00011738"/>
    </source>
</evidence>
<dbReference type="Pfam" id="PF12706">
    <property type="entry name" value="Lactamase_B_2"/>
    <property type="match status" value="1"/>
</dbReference>
<feature type="binding site" evidence="8">
    <location>
        <position position="141"/>
    </location>
    <ligand>
        <name>Zn(2+)</name>
        <dbReference type="ChEBI" id="CHEBI:29105"/>
        <label>1</label>
        <note>catalytic</note>
    </ligand>
</feature>
<keyword evidence="7 8" id="KW-0862">Zinc</keyword>
<dbReference type="NCBIfam" id="TIGR02651">
    <property type="entry name" value="RNase_Z"/>
    <property type="match status" value="1"/>
</dbReference>
<proteinExistence type="inferred from homology"/>
<evidence type="ECO:0000256" key="7">
    <source>
        <dbReference type="ARBA" id="ARBA00022833"/>
    </source>
</evidence>
<evidence type="ECO:0000256" key="4">
    <source>
        <dbReference type="ARBA" id="ARBA00022723"/>
    </source>
</evidence>
<dbReference type="InterPro" id="IPR036866">
    <property type="entry name" value="RibonucZ/Hydroxyglut_hydro"/>
</dbReference>
<reference evidence="11" key="1">
    <citation type="journal article" date="2019" name="Int. J. Syst. Evol. Microbiol.">
        <title>The Global Catalogue of Microorganisms (GCM) 10K type strain sequencing project: providing services to taxonomists for standard genome sequencing and annotation.</title>
        <authorList>
            <consortium name="The Broad Institute Genomics Platform"/>
            <consortium name="The Broad Institute Genome Sequencing Center for Infectious Disease"/>
            <person name="Wu L."/>
            <person name="Ma J."/>
        </authorList>
    </citation>
    <scope>NUCLEOTIDE SEQUENCE [LARGE SCALE GENOMIC DNA]</scope>
    <source>
        <strain evidence="11">TISTR 2241</strain>
    </source>
</reference>
<dbReference type="Pfam" id="PF23023">
    <property type="entry name" value="Anti-Pycsar_Apyc1"/>
    <property type="match status" value="1"/>
</dbReference>
<dbReference type="PANTHER" id="PTHR46018">
    <property type="entry name" value="ZINC PHOSPHODIESTERASE ELAC PROTEIN 1"/>
    <property type="match status" value="1"/>
</dbReference>
<comment type="function">
    <text evidence="8">Zinc phosphodiesterase, which displays some tRNA 3'-processing endonuclease activity. Probably involved in tRNA maturation, by removing a 3'-trailer from precursor tRNA.</text>
</comment>
<comment type="caution">
    <text evidence="10">The sequence shown here is derived from an EMBL/GenBank/DDBJ whole genome shotgun (WGS) entry which is preliminary data.</text>
</comment>
<accession>A0ABW5PUF1</accession>
<comment type="catalytic activity">
    <reaction evidence="8">
        <text>Endonucleolytic cleavage of RNA, removing extra 3' nucleotides from tRNA precursor, generating 3' termini of tRNAs. A 3'-hydroxy group is left at the tRNA terminus and a 5'-phosphoryl group is left at the trailer molecule.</text>
        <dbReference type="EC" id="3.1.26.11"/>
    </reaction>
</comment>
<keyword evidence="2 8" id="KW-0819">tRNA processing</keyword>
<organism evidence="10 11">
    <name type="scientific">Terrilactibacillus laevilacticus</name>
    <dbReference type="NCBI Taxonomy" id="1380157"/>
    <lineage>
        <taxon>Bacteria</taxon>
        <taxon>Bacillati</taxon>
        <taxon>Bacillota</taxon>
        <taxon>Bacilli</taxon>
        <taxon>Bacillales</taxon>
        <taxon>Bacillaceae</taxon>
        <taxon>Terrilactibacillus</taxon>
    </lineage>
</organism>
<evidence type="ECO:0000256" key="2">
    <source>
        <dbReference type="ARBA" id="ARBA00022694"/>
    </source>
</evidence>
<feature type="binding site" evidence="8">
    <location>
        <position position="212"/>
    </location>
    <ligand>
        <name>Zn(2+)</name>
        <dbReference type="ChEBI" id="CHEBI:29105"/>
        <label>1</label>
        <note>catalytic</note>
    </ligand>
</feature>
<dbReference type="SUPFAM" id="SSF56281">
    <property type="entry name" value="Metallo-hydrolase/oxidoreductase"/>
    <property type="match status" value="1"/>
</dbReference>
<feature type="binding site" evidence="8">
    <location>
        <position position="67"/>
    </location>
    <ligand>
        <name>Zn(2+)</name>
        <dbReference type="ChEBI" id="CHEBI:29105"/>
        <label>2</label>
        <note>catalytic</note>
    </ligand>
</feature>
<dbReference type="HAMAP" id="MF_01818">
    <property type="entry name" value="RNase_Z_BN"/>
    <property type="match status" value="1"/>
</dbReference>
<keyword evidence="6 8" id="KW-0378">Hydrolase</keyword>
<feature type="binding site" evidence="8">
    <location>
        <position position="68"/>
    </location>
    <ligand>
        <name>Zn(2+)</name>
        <dbReference type="ChEBI" id="CHEBI:29105"/>
        <label>2</label>
        <note>catalytic</note>
    </ligand>
</feature>